<dbReference type="PANTHER" id="PTHR10865">
    <property type="entry name" value="METASTASIS-ASSOCIATED PROTEIN AND MESODERM INDUCTION EARLY RESPONSE PROTEIN"/>
    <property type="match status" value="1"/>
</dbReference>
<keyword evidence="3" id="KW-0862">Zinc</keyword>
<accession>A0A061D109</accession>
<dbReference type="InterPro" id="IPR009057">
    <property type="entry name" value="Homeodomain-like_sf"/>
</dbReference>
<evidence type="ECO:0000256" key="3">
    <source>
        <dbReference type="ARBA" id="ARBA00022833"/>
    </source>
</evidence>
<keyword evidence="1" id="KW-0479">Metal-binding</keyword>
<feature type="compositionally biased region" description="Basic and acidic residues" evidence="6">
    <location>
        <begin position="50"/>
        <end position="59"/>
    </location>
</feature>
<dbReference type="RefSeq" id="XP_012766484.1">
    <property type="nucleotide sequence ID" value="XM_012911030.1"/>
</dbReference>
<dbReference type="GO" id="GO:0005654">
    <property type="term" value="C:nucleoplasm"/>
    <property type="evidence" value="ECO:0007669"/>
    <property type="project" value="TreeGrafter"/>
</dbReference>
<dbReference type="OrthoDB" id="2193595at2759"/>
<feature type="region of interest" description="Disordered" evidence="6">
    <location>
        <begin position="385"/>
        <end position="429"/>
    </location>
</feature>
<evidence type="ECO:0000256" key="5">
    <source>
        <dbReference type="ARBA" id="ARBA00023242"/>
    </source>
</evidence>
<keyword evidence="2" id="KW-0863">Zinc-finger</keyword>
<evidence type="ECO:0000256" key="6">
    <source>
        <dbReference type="SAM" id="MobiDB-lite"/>
    </source>
</evidence>
<feature type="region of interest" description="Disordered" evidence="6">
    <location>
        <begin position="1"/>
        <end position="59"/>
    </location>
</feature>
<feature type="region of interest" description="Disordered" evidence="6">
    <location>
        <begin position="294"/>
        <end position="361"/>
    </location>
</feature>
<dbReference type="InterPro" id="IPR040138">
    <property type="entry name" value="MIER/MTA"/>
</dbReference>
<evidence type="ECO:0000313" key="8">
    <source>
        <dbReference type="EMBL" id="CDR94298.1"/>
    </source>
</evidence>
<keyword evidence="5" id="KW-0539">Nucleus</keyword>
<feature type="compositionally biased region" description="Basic and acidic residues" evidence="6">
    <location>
        <begin position="385"/>
        <end position="394"/>
    </location>
</feature>
<dbReference type="AlphaFoldDB" id="A0A061D109"/>
<proteinExistence type="predicted"/>
<name>A0A061D109_BABBI</name>
<reference evidence="9" key="1">
    <citation type="journal article" date="2014" name="Nucleic Acids Res.">
        <title>The evolutionary dynamics of variant antigen genes in Babesia reveal a history of genomic innovation underlying host-parasite interaction.</title>
        <authorList>
            <person name="Jackson A.P."/>
            <person name="Otto T.D."/>
            <person name="Darby A."/>
            <person name="Ramaprasad A."/>
            <person name="Xia D."/>
            <person name="Echaide I.E."/>
            <person name="Farber M."/>
            <person name="Gahlot S."/>
            <person name="Gamble J."/>
            <person name="Gupta D."/>
            <person name="Gupta Y."/>
            <person name="Jackson L."/>
            <person name="Malandrin L."/>
            <person name="Malas T.B."/>
            <person name="Moussa E."/>
            <person name="Nair M."/>
            <person name="Reid A.J."/>
            <person name="Sanders M."/>
            <person name="Sharma J."/>
            <person name="Tracey A."/>
            <person name="Quail M.A."/>
            <person name="Weir W."/>
            <person name="Wastling J.M."/>
            <person name="Hall N."/>
            <person name="Willadsen P."/>
            <person name="Lingelbach K."/>
            <person name="Shiels B."/>
            <person name="Tait A."/>
            <person name="Berriman M."/>
            <person name="Allred D.R."/>
            <person name="Pain A."/>
        </authorList>
    </citation>
    <scope>NUCLEOTIDE SEQUENCE [LARGE SCALE GENOMIC DNA]</scope>
    <source>
        <strain evidence="9">Bond</strain>
    </source>
</reference>
<dbReference type="GO" id="GO:0003677">
    <property type="term" value="F:DNA binding"/>
    <property type="evidence" value="ECO:0007669"/>
    <property type="project" value="UniProtKB-KW"/>
</dbReference>
<evidence type="ECO:0000259" key="7">
    <source>
        <dbReference type="PROSITE" id="PS51293"/>
    </source>
</evidence>
<dbReference type="SMART" id="SM00717">
    <property type="entry name" value="SANT"/>
    <property type="match status" value="1"/>
</dbReference>
<keyword evidence="4" id="KW-0238">DNA-binding</keyword>
<dbReference type="GO" id="GO:0042826">
    <property type="term" value="F:histone deacetylase binding"/>
    <property type="evidence" value="ECO:0007669"/>
    <property type="project" value="TreeGrafter"/>
</dbReference>
<dbReference type="InterPro" id="IPR017884">
    <property type="entry name" value="SANT_dom"/>
</dbReference>
<dbReference type="GO" id="GO:0008270">
    <property type="term" value="F:zinc ion binding"/>
    <property type="evidence" value="ECO:0007669"/>
    <property type="project" value="UniProtKB-KW"/>
</dbReference>
<evidence type="ECO:0000256" key="4">
    <source>
        <dbReference type="ARBA" id="ARBA00023125"/>
    </source>
</evidence>
<dbReference type="Gene3D" id="1.10.10.60">
    <property type="entry name" value="Homeodomain-like"/>
    <property type="match status" value="1"/>
</dbReference>
<dbReference type="PROSITE" id="PS51293">
    <property type="entry name" value="SANT"/>
    <property type="match status" value="1"/>
</dbReference>
<dbReference type="SUPFAM" id="SSF46689">
    <property type="entry name" value="Homeodomain-like"/>
    <property type="match status" value="1"/>
</dbReference>
<dbReference type="InterPro" id="IPR001005">
    <property type="entry name" value="SANT/Myb"/>
</dbReference>
<dbReference type="PANTHER" id="PTHR10865:SF28">
    <property type="entry name" value="ELM2 DOMAIN-CONTAINING PROTEIN"/>
    <property type="match status" value="1"/>
</dbReference>
<feature type="compositionally biased region" description="Acidic residues" evidence="6">
    <location>
        <begin position="541"/>
        <end position="551"/>
    </location>
</feature>
<feature type="region of interest" description="Disordered" evidence="6">
    <location>
        <begin position="533"/>
        <end position="556"/>
    </location>
</feature>
<dbReference type="FunFam" id="1.10.10.60:FF:000012">
    <property type="entry name" value="Metastasis-associated 1 family, member 3"/>
    <property type="match status" value="1"/>
</dbReference>
<evidence type="ECO:0000313" key="9">
    <source>
        <dbReference type="Proteomes" id="UP000033188"/>
    </source>
</evidence>
<evidence type="ECO:0000256" key="1">
    <source>
        <dbReference type="ARBA" id="ARBA00022723"/>
    </source>
</evidence>
<protein>
    <recommendedName>
        <fullName evidence="7">SANT domain-containing protein</fullName>
    </recommendedName>
</protein>
<feature type="compositionally biased region" description="Basic and acidic residues" evidence="6">
    <location>
        <begin position="1"/>
        <end position="20"/>
    </location>
</feature>
<dbReference type="Proteomes" id="UP000033188">
    <property type="component" value="Chromosome 1"/>
</dbReference>
<dbReference type="GeneID" id="24562839"/>
<feature type="domain" description="SANT" evidence="7">
    <location>
        <begin position="622"/>
        <end position="673"/>
    </location>
</feature>
<dbReference type="KEGG" id="bbig:BBBOND_0106070"/>
<sequence length="683" mass="77579">MELSREYAASRRPSRLRDHFVSSAQSEPSEHVQDRFGRHTTGRGYYSAQERAHRDTPRRDYSRRYRSYDYEDSYAKHYDRTYIYARRAVYNHEYGEYNMRPKPTPIPITTSRDNGYVGNRVRSTPQAEREDTNFAHNNIMVGSRSTRRATSRWSDVLADPKHSNEADDKMQLRYSYKRRPLNEPVKPIMNDPVPVDSTADETAATLVRVRPLSPRISKRRAASLRVDEEPQATELYVGEHMVTDNEISAVDDGIHAPPDYVPVNLPETPQTHTPEGGDVVENTVIKAEFRTTNNNSPIKRKRGRPKGVRETAVHASPTPKKEKVKSAMAGNDGPVVTPVPKRTSARIRSHNATSSYANDDHLAGDTYEEQLQKAIAMSIIEVDNKPSDVDKTQPDDGDLSVDSNDKDQESSIAVVDDDSGDQDYVPDTPTTAAKKAAAKIKRKYATKTTAKTAVAKISGKVRNVKRVKEANDVEPGIVQEKELPLPDSTNEEVTVVNGGSESSRMLLFEEYLEMSERMYCGKPLCVREKHDSAEKKMESATEPDESSDEEASEIKRCVDRSISPTKALRPCIPKSIHSNANTSDNIPDNCGSDDPFEFQCSKLSLRFRVSFAMLTSDLRQEQMLDLWGPKEIVLFELGMFKHGKEFHEIQRNIPTKTVQEIVDMYYFWKKTNRYKLWKANRQY</sequence>
<dbReference type="VEuPathDB" id="PiroplasmaDB:BBBOND_0106070"/>
<evidence type="ECO:0000256" key="2">
    <source>
        <dbReference type="ARBA" id="ARBA00022771"/>
    </source>
</evidence>
<feature type="compositionally biased region" description="Basic and acidic residues" evidence="6">
    <location>
        <begin position="28"/>
        <end position="37"/>
    </location>
</feature>
<dbReference type="GO" id="GO:0003714">
    <property type="term" value="F:transcription corepressor activity"/>
    <property type="evidence" value="ECO:0007669"/>
    <property type="project" value="TreeGrafter"/>
</dbReference>
<dbReference type="STRING" id="5866.A0A061D109"/>
<organism evidence="8 9">
    <name type="scientific">Babesia bigemina</name>
    <dbReference type="NCBI Taxonomy" id="5866"/>
    <lineage>
        <taxon>Eukaryota</taxon>
        <taxon>Sar</taxon>
        <taxon>Alveolata</taxon>
        <taxon>Apicomplexa</taxon>
        <taxon>Aconoidasida</taxon>
        <taxon>Piroplasmida</taxon>
        <taxon>Babesiidae</taxon>
        <taxon>Babesia</taxon>
    </lineage>
</organism>
<gene>
    <name evidence="8" type="ORF">BBBOND_0106070</name>
</gene>
<dbReference type="EMBL" id="LK391707">
    <property type="protein sequence ID" value="CDR94298.1"/>
    <property type="molecule type" value="Genomic_DNA"/>
</dbReference>
<keyword evidence="9" id="KW-1185">Reference proteome</keyword>
<dbReference type="GO" id="GO:0000122">
    <property type="term" value="P:negative regulation of transcription by RNA polymerase II"/>
    <property type="evidence" value="ECO:0007669"/>
    <property type="project" value="TreeGrafter"/>
</dbReference>